<feature type="compositionally biased region" description="Pro residues" evidence="2">
    <location>
        <begin position="161"/>
        <end position="175"/>
    </location>
</feature>
<feature type="region of interest" description="Disordered" evidence="2">
    <location>
        <begin position="155"/>
        <end position="179"/>
    </location>
</feature>
<gene>
    <name evidence="3" type="ORF">FA15DRAFT_676175</name>
</gene>
<evidence type="ECO:0000256" key="1">
    <source>
        <dbReference type="SAM" id="Coils"/>
    </source>
</evidence>
<proteinExistence type="predicted"/>
<feature type="compositionally biased region" description="Polar residues" evidence="2">
    <location>
        <begin position="558"/>
        <end position="568"/>
    </location>
</feature>
<feature type="region of interest" description="Disordered" evidence="2">
    <location>
        <begin position="544"/>
        <end position="568"/>
    </location>
</feature>
<feature type="region of interest" description="Disordered" evidence="2">
    <location>
        <begin position="1"/>
        <end position="106"/>
    </location>
</feature>
<dbReference type="OrthoDB" id="6088208at2759"/>
<dbReference type="EMBL" id="ML210535">
    <property type="protein sequence ID" value="TFK17296.1"/>
    <property type="molecule type" value="Genomic_DNA"/>
</dbReference>
<feature type="compositionally biased region" description="Polar residues" evidence="2">
    <location>
        <begin position="14"/>
        <end position="41"/>
    </location>
</feature>
<sequence length="568" mass="62378">MHSSSPRPKRDSFSKYNSNNIPIGGSSRQPQPFPSGQSPRISNLALPESTGQQSSHLTPPRATRERSTSRPSSRSSFRTHSPSISLDSPAAVRNQMSSLKHSIRQQQAQLNNLESIVRVGPRPYAPDMLDELNDNVTTNSTGSTNGSYANYNYAAASSSATPPPPSAYVSPPPVSTSPTSTAAIKMKRRSSYDVLQNIAGPESSLPLPKRVESSLSLNDMDAGSGTIKEGVPMSFGISPPNGTSPPFSKRIPSPTRTLSRIPIASVGNARFLADGDSSISADTSVSSIIGAPSPSKRTSFTPGNTTKVLADLQTGVINARNALEHTKAQLRLSQRTVSQLTRQTEDLKESRERLRLENEGLNNVVARKERLLQEVLERARKAEAEAMALKQSLKSETSTSKKALREMEAALAESTALSSKSEREYITLRDSIKSMTETWKRDTDRLRDDVIKREQKWKAEAEKIGKDYKQLVQELKRVGKAKVDVQKLKEGNAAKDKELEKMWIDEISQMRVEVQKSNDESSQAVKTAKILEEELARLRRMMRLAGREAAEKEEQESQGKNPAATPNT</sequence>
<feature type="coiled-coil region" evidence="1">
    <location>
        <begin position="323"/>
        <end position="399"/>
    </location>
</feature>
<evidence type="ECO:0000256" key="2">
    <source>
        <dbReference type="SAM" id="MobiDB-lite"/>
    </source>
</evidence>
<dbReference type="AlphaFoldDB" id="A0A5C3KB29"/>
<accession>A0A5C3KB29</accession>
<dbReference type="STRING" id="230819.A0A5C3KB29"/>
<evidence type="ECO:0008006" key="5">
    <source>
        <dbReference type="Google" id="ProtNLM"/>
    </source>
</evidence>
<evidence type="ECO:0000313" key="4">
    <source>
        <dbReference type="Proteomes" id="UP000307440"/>
    </source>
</evidence>
<keyword evidence="4" id="KW-1185">Reference proteome</keyword>
<dbReference type="Proteomes" id="UP000307440">
    <property type="component" value="Unassembled WGS sequence"/>
</dbReference>
<feature type="compositionally biased region" description="Polar residues" evidence="2">
    <location>
        <begin position="94"/>
        <end position="106"/>
    </location>
</feature>
<feature type="compositionally biased region" description="Basic and acidic residues" evidence="2">
    <location>
        <begin position="545"/>
        <end position="557"/>
    </location>
</feature>
<reference evidence="3 4" key="1">
    <citation type="journal article" date="2019" name="Nat. Ecol. Evol.">
        <title>Megaphylogeny resolves global patterns of mushroom evolution.</title>
        <authorList>
            <person name="Varga T."/>
            <person name="Krizsan K."/>
            <person name="Foldi C."/>
            <person name="Dima B."/>
            <person name="Sanchez-Garcia M."/>
            <person name="Sanchez-Ramirez S."/>
            <person name="Szollosi G.J."/>
            <person name="Szarkandi J.G."/>
            <person name="Papp V."/>
            <person name="Albert L."/>
            <person name="Andreopoulos W."/>
            <person name="Angelini C."/>
            <person name="Antonin V."/>
            <person name="Barry K.W."/>
            <person name="Bougher N.L."/>
            <person name="Buchanan P."/>
            <person name="Buyck B."/>
            <person name="Bense V."/>
            <person name="Catcheside P."/>
            <person name="Chovatia M."/>
            <person name="Cooper J."/>
            <person name="Damon W."/>
            <person name="Desjardin D."/>
            <person name="Finy P."/>
            <person name="Geml J."/>
            <person name="Haridas S."/>
            <person name="Hughes K."/>
            <person name="Justo A."/>
            <person name="Karasinski D."/>
            <person name="Kautmanova I."/>
            <person name="Kiss B."/>
            <person name="Kocsube S."/>
            <person name="Kotiranta H."/>
            <person name="LaButti K.M."/>
            <person name="Lechner B.E."/>
            <person name="Liimatainen K."/>
            <person name="Lipzen A."/>
            <person name="Lukacs Z."/>
            <person name="Mihaltcheva S."/>
            <person name="Morgado L.N."/>
            <person name="Niskanen T."/>
            <person name="Noordeloos M.E."/>
            <person name="Ohm R.A."/>
            <person name="Ortiz-Santana B."/>
            <person name="Ovrebo C."/>
            <person name="Racz N."/>
            <person name="Riley R."/>
            <person name="Savchenko A."/>
            <person name="Shiryaev A."/>
            <person name="Soop K."/>
            <person name="Spirin V."/>
            <person name="Szebenyi C."/>
            <person name="Tomsovsky M."/>
            <person name="Tulloss R.E."/>
            <person name="Uehling J."/>
            <person name="Grigoriev I.V."/>
            <person name="Vagvolgyi C."/>
            <person name="Papp T."/>
            <person name="Martin F.M."/>
            <person name="Miettinen O."/>
            <person name="Hibbett D.S."/>
            <person name="Nagy L.G."/>
        </authorList>
    </citation>
    <scope>NUCLEOTIDE SEQUENCE [LARGE SCALE GENOMIC DNA]</scope>
    <source>
        <strain evidence="3 4">CBS 121175</strain>
    </source>
</reference>
<organism evidence="3 4">
    <name type="scientific">Coprinopsis marcescibilis</name>
    <name type="common">Agaric fungus</name>
    <name type="synonym">Psathyrella marcescibilis</name>
    <dbReference type="NCBI Taxonomy" id="230819"/>
    <lineage>
        <taxon>Eukaryota</taxon>
        <taxon>Fungi</taxon>
        <taxon>Dikarya</taxon>
        <taxon>Basidiomycota</taxon>
        <taxon>Agaricomycotina</taxon>
        <taxon>Agaricomycetes</taxon>
        <taxon>Agaricomycetidae</taxon>
        <taxon>Agaricales</taxon>
        <taxon>Agaricineae</taxon>
        <taxon>Psathyrellaceae</taxon>
        <taxon>Coprinopsis</taxon>
    </lineage>
</organism>
<evidence type="ECO:0000313" key="3">
    <source>
        <dbReference type="EMBL" id="TFK17296.1"/>
    </source>
</evidence>
<protein>
    <recommendedName>
        <fullName evidence="5">SWI5-dependent HO expression protein 3</fullName>
    </recommendedName>
</protein>
<name>A0A5C3KB29_COPMA</name>
<keyword evidence="1" id="KW-0175">Coiled coil</keyword>
<feature type="compositionally biased region" description="Low complexity" evidence="2">
    <location>
        <begin position="69"/>
        <end position="85"/>
    </location>
</feature>